<gene>
    <name evidence="18" type="primary">SH3R1</name>
</gene>
<accession>W8BDM8</accession>
<dbReference type="GeneID" id="101450728"/>
<dbReference type="UniPathway" id="UPA00143"/>
<feature type="region of interest" description="Disordered" evidence="15">
    <location>
        <begin position="315"/>
        <end position="444"/>
    </location>
</feature>
<evidence type="ECO:0000256" key="15">
    <source>
        <dbReference type="SAM" id="MobiDB-lite"/>
    </source>
</evidence>
<feature type="compositionally biased region" description="Polar residues" evidence="15">
    <location>
        <begin position="491"/>
        <end position="504"/>
    </location>
</feature>
<dbReference type="PANTHER" id="PTHR14167">
    <property type="entry name" value="SH3 DOMAIN-CONTAINING"/>
    <property type="match status" value="1"/>
</dbReference>
<dbReference type="GO" id="GO:0016567">
    <property type="term" value="P:protein ubiquitination"/>
    <property type="evidence" value="ECO:0007669"/>
    <property type="project" value="UniProtKB-UniPathway"/>
</dbReference>
<comment type="catalytic activity">
    <reaction evidence="1">
        <text>S-ubiquitinyl-[E2 ubiquitin-conjugating enzyme]-L-cysteine + [acceptor protein]-L-lysine = [E2 ubiquitin-conjugating enzyme]-L-cysteine + N(6)-ubiquitinyl-[acceptor protein]-L-lysine.</text>
        <dbReference type="EC" id="2.3.2.27"/>
    </reaction>
</comment>
<evidence type="ECO:0000259" key="17">
    <source>
        <dbReference type="PROSITE" id="PS50089"/>
    </source>
</evidence>
<feature type="region of interest" description="Disordered" evidence="15">
    <location>
        <begin position="873"/>
        <end position="894"/>
    </location>
</feature>
<keyword evidence="10" id="KW-0833">Ubl conjugation pathway</keyword>
<dbReference type="CDD" id="cd16750">
    <property type="entry name" value="RING-HC_SH3RF3"/>
    <property type="match status" value="1"/>
</dbReference>
<dbReference type="GO" id="GO:0061630">
    <property type="term" value="F:ubiquitin protein ligase activity"/>
    <property type="evidence" value="ECO:0007669"/>
    <property type="project" value="UniProtKB-EC"/>
</dbReference>
<dbReference type="GO" id="GO:0005634">
    <property type="term" value="C:nucleus"/>
    <property type="evidence" value="ECO:0007669"/>
    <property type="project" value="UniProtKB-ARBA"/>
</dbReference>
<evidence type="ECO:0000256" key="8">
    <source>
        <dbReference type="ARBA" id="ARBA00022737"/>
    </source>
</evidence>
<evidence type="ECO:0000256" key="14">
    <source>
        <dbReference type="PROSITE-ProRule" id="PRU00192"/>
    </source>
</evidence>
<evidence type="ECO:0000256" key="11">
    <source>
        <dbReference type="ARBA" id="ARBA00022833"/>
    </source>
</evidence>
<dbReference type="InterPro" id="IPR028502">
    <property type="entry name" value="SH3RF3_RING-HC_Zfn"/>
</dbReference>
<feature type="domain" description="SH3" evidence="16">
    <location>
        <begin position="567"/>
        <end position="627"/>
    </location>
</feature>
<keyword evidence="9 13" id="KW-0863">Zinc-finger</keyword>
<dbReference type="InterPro" id="IPR001452">
    <property type="entry name" value="SH3_domain"/>
</dbReference>
<dbReference type="Pfam" id="PF00097">
    <property type="entry name" value="zf-C3HC4"/>
    <property type="match status" value="1"/>
</dbReference>
<dbReference type="PROSITE" id="PS50002">
    <property type="entry name" value="SH3"/>
    <property type="match status" value="4"/>
</dbReference>
<name>W8BDM8_CERCA</name>
<feature type="compositionally biased region" description="Low complexity" evidence="15">
    <location>
        <begin position="874"/>
        <end position="894"/>
    </location>
</feature>
<dbReference type="CTD" id="36990"/>
<dbReference type="SMART" id="SM00326">
    <property type="entry name" value="SH3"/>
    <property type="match status" value="4"/>
</dbReference>
<feature type="domain" description="SH3" evidence="16">
    <location>
        <begin position="173"/>
        <end position="237"/>
    </location>
</feature>
<keyword evidence="6" id="KW-0808">Transferase</keyword>
<protein>
    <recommendedName>
        <fullName evidence="4">RING-type E3 ubiquitin transferase</fullName>
        <ecNumber evidence="4">2.3.2.27</ecNumber>
    </recommendedName>
</protein>
<feature type="compositionally biased region" description="Polar residues" evidence="15">
    <location>
        <begin position="773"/>
        <end position="796"/>
    </location>
</feature>
<dbReference type="InterPro" id="IPR035816">
    <property type="entry name" value="SH3RF1/SH3RF3_SH3_4"/>
</dbReference>
<evidence type="ECO:0000259" key="16">
    <source>
        <dbReference type="PROSITE" id="PS50002"/>
    </source>
</evidence>
<dbReference type="Gene3D" id="3.30.40.10">
    <property type="entry name" value="Zinc/RING finger domain, C3HC4 (zinc finger)"/>
    <property type="match status" value="1"/>
</dbReference>
<feature type="region of interest" description="Disordered" evidence="15">
    <location>
        <begin position="487"/>
        <end position="548"/>
    </location>
</feature>
<feature type="domain" description="SH3" evidence="16">
    <location>
        <begin position="1023"/>
        <end position="1083"/>
    </location>
</feature>
<dbReference type="FunFam" id="3.30.40.10:FF:000077">
    <property type="entry name" value="E3 ubiquitin-protein ligase SH3RF1 isoform X1"/>
    <property type="match status" value="1"/>
</dbReference>
<dbReference type="SUPFAM" id="SSF50044">
    <property type="entry name" value="SH3-domain"/>
    <property type="match status" value="4"/>
</dbReference>
<dbReference type="PROSITE" id="PS00518">
    <property type="entry name" value="ZF_RING_1"/>
    <property type="match status" value="1"/>
</dbReference>
<feature type="region of interest" description="Disordered" evidence="15">
    <location>
        <begin position="717"/>
        <end position="827"/>
    </location>
</feature>
<reference evidence="18" key="1">
    <citation type="submission" date="2013-07" db="EMBL/GenBank/DDBJ databases">
        <authorList>
            <person name="Geib S."/>
        </authorList>
    </citation>
    <scope>NUCLEOTIDE SEQUENCE</scope>
</reference>
<evidence type="ECO:0000256" key="7">
    <source>
        <dbReference type="ARBA" id="ARBA00022723"/>
    </source>
</evidence>
<keyword evidence="5 14" id="KW-0728">SH3 domain</keyword>
<keyword evidence="12" id="KW-0832">Ubl conjugation</keyword>
<feature type="compositionally biased region" description="Low complexity" evidence="15">
    <location>
        <begin position="315"/>
        <end position="325"/>
    </location>
</feature>
<keyword evidence="7" id="KW-0479">Metal-binding</keyword>
<dbReference type="InterPro" id="IPR013083">
    <property type="entry name" value="Znf_RING/FYVE/PHD"/>
</dbReference>
<dbReference type="PROSITE" id="PS50089">
    <property type="entry name" value="ZF_RING_2"/>
    <property type="match status" value="1"/>
</dbReference>
<feature type="compositionally biased region" description="Polar residues" evidence="15">
    <location>
        <begin position="331"/>
        <end position="340"/>
    </location>
</feature>
<evidence type="ECO:0000256" key="6">
    <source>
        <dbReference type="ARBA" id="ARBA00022679"/>
    </source>
</evidence>
<feature type="compositionally biased region" description="Low complexity" evidence="15">
    <location>
        <begin position="743"/>
        <end position="758"/>
    </location>
</feature>
<dbReference type="AlphaFoldDB" id="W8BDM8"/>
<dbReference type="InterPro" id="IPR050384">
    <property type="entry name" value="Endophilin_SH3RF"/>
</dbReference>
<evidence type="ECO:0000313" key="18">
    <source>
        <dbReference type="EMBL" id="JAB87879.1"/>
    </source>
</evidence>
<dbReference type="SMART" id="SM00184">
    <property type="entry name" value="RING"/>
    <property type="match status" value="1"/>
</dbReference>
<organism evidence="18">
    <name type="scientific">Ceratitis capitata</name>
    <name type="common">Mediterranean fruit fly</name>
    <name type="synonym">Tephritis capitata</name>
    <dbReference type="NCBI Taxonomy" id="7213"/>
    <lineage>
        <taxon>Eukaryota</taxon>
        <taxon>Metazoa</taxon>
        <taxon>Ecdysozoa</taxon>
        <taxon>Arthropoda</taxon>
        <taxon>Hexapoda</taxon>
        <taxon>Insecta</taxon>
        <taxon>Pterygota</taxon>
        <taxon>Neoptera</taxon>
        <taxon>Endopterygota</taxon>
        <taxon>Diptera</taxon>
        <taxon>Brachycera</taxon>
        <taxon>Muscomorpha</taxon>
        <taxon>Tephritoidea</taxon>
        <taxon>Tephritidae</taxon>
        <taxon>Ceratitis</taxon>
        <taxon>Ceratitis</taxon>
    </lineage>
</organism>
<dbReference type="PANTHER" id="PTHR14167:SF51">
    <property type="entry name" value="RING-TYPE E3 UBIQUITIN TRANSFERASE"/>
    <property type="match status" value="1"/>
</dbReference>
<dbReference type="EMBL" id="GAMC01018675">
    <property type="protein sequence ID" value="JAB87880.1"/>
    <property type="molecule type" value="mRNA"/>
</dbReference>
<evidence type="ECO:0000256" key="3">
    <source>
        <dbReference type="ARBA" id="ARBA00008649"/>
    </source>
</evidence>
<evidence type="ECO:0000256" key="5">
    <source>
        <dbReference type="ARBA" id="ARBA00022443"/>
    </source>
</evidence>
<feature type="compositionally biased region" description="Low complexity" evidence="15">
    <location>
        <begin position="528"/>
        <end position="548"/>
    </location>
</feature>
<comment type="similarity">
    <text evidence="3">Belongs to the SH3RF family.</text>
</comment>
<proteinExistence type="evidence at transcript level"/>
<dbReference type="KEGG" id="ccat:101450728"/>
<feature type="compositionally biased region" description="Low complexity" evidence="15">
    <location>
        <begin position="359"/>
        <end position="414"/>
    </location>
</feature>
<dbReference type="EC" id="2.3.2.27" evidence="4"/>
<evidence type="ECO:0000256" key="13">
    <source>
        <dbReference type="PROSITE-ProRule" id="PRU00175"/>
    </source>
</evidence>
<dbReference type="CDD" id="cd11785">
    <property type="entry name" value="SH3_SH3RF_C"/>
    <property type="match status" value="1"/>
</dbReference>
<dbReference type="Pfam" id="PF14604">
    <property type="entry name" value="SH3_9"/>
    <property type="match status" value="2"/>
</dbReference>
<dbReference type="Gene3D" id="2.30.30.40">
    <property type="entry name" value="SH3 Domains"/>
    <property type="match status" value="4"/>
</dbReference>
<feature type="domain" description="SH3" evidence="16">
    <location>
        <begin position="238"/>
        <end position="300"/>
    </location>
</feature>
<evidence type="ECO:0000256" key="10">
    <source>
        <dbReference type="ARBA" id="ARBA00022786"/>
    </source>
</evidence>
<comment type="pathway">
    <text evidence="2">Protein modification; protein ubiquitination.</text>
</comment>
<dbReference type="CDD" id="cd11783">
    <property type="entry name" value="SH3_SH3RF_3"/>
    <property type="match status" value="1"/>
</dbReference>
<evidence type="ECO:0000256" key="9">
    <source>
        <dbReference type="ARBA" id="ARBA00022771"/>
    </source>
</evidence>
<feature type="compositionally biased region" description="Low complexity" evidence="15">
    <location>
        <begin position="426"/>
        <end position="437"/>
    </location>
</feature>
<dbReference type="SUPFAM" id="SSF57850">
    <property type="entry name" value="RING/U-box"/>
    <property type="match status" value="1"/>
</dbReference>
<dbReference type="PRINTS" id="PR00452">
    <property type="entry name" value="SH3DOMAIN"/>
</dbReference>
<sequence>MDENTLNDLLECSVCLERLDTSSKVLPCQHTFCRKCLEVIVSSRQELRCPECRVLVEIKIDDLPPNVLLMRILEGMKNAAAKTQQHQKPQASKSSPDIRNVGDPNQQQQQQLQINNHPHQLDHIQQRLQQHQLNAQPQVLQEQLTPTQVLPINITNSNVQQCTQQQLAQQRRFLLPHAYALYDFDSAEPSDLHFKKGDLVLLKGKIDSNWYVGQLNNGNGVVSEGTFPINHVQVIVPLPTPQCIALYDFRMPPNEEQGCLTFKKGTIINVLRRVDQNWAEGCIGNSIGIFPIAFVELNKLAKQVLEAPYMVANTSTISSTTPPTINMAPLTGTSNNVTHNLQQQLRKPPPRPQIDTANSDSIISSCSTSNSSSSATSPRSANTSTTTTTTSSNSDVVSGSSCVGGSSASMPSSPNQSLPASPQHEISNSNITSGSSSVRFRDKREKRHSLNTLLTASNLHIGIGSGTTLSILQSNRHSAEILSIPADIHNPTDSDVQPKPSISSGGCGQEAASVTGAAMPQSTVAREQQQQQQQIHAQQSQLKQQPQPQQRVNVLKTTVVQQYVPPSLPWGYLALYPYKPRKSDELELKKGCVYIVTERCLDGWFKGKNWQDTTGVFPGNYVTPLRSRDQQQLMHQWKYVPLQSTPYSNQVSTKAVTNAHGVPTQSIITSASQRIQSLHQPPELPPRQVSSTLPISSVWTKPLGHTVEAFFNRCKTNDNTKEHNSKEKETGRHMENVPGETVASSATSSGSSSTTSSAVQLMKRLAHIKSRSKSPSNTNTRQQQQKSPHAQVTANDKSALGDDPNHNKNKNVGVNNSHFNATNTHGHLHPVHVRSGSCPSQLLQNLPHDLTVSAASSTGSAAMAQIQENMSQNPQLVTQQQRHQHLQQPQHMQQTIPQTVGYGSQQLRGPKDRPHLPNARQSMDAVTLRSMYNSSVAQQQQQQSAYAAKCANEQQQLIPTNTIISNHRKSHSLDAAAALSSSSSDYATVGGSKTGGLAALVAPGNITAAAVAASATTKSTQSSRESRFRCIVPYPPNSEIELELQVGDIIYVQRRQKNGWYKGTHARTNKTGLFPASFVEQDI</sequence>
<feature type="compositionally biased region" description="Polar residues" evidence="15">
    <location>
        <begin position="81"/>
        <end position="97"/>
    </location>
</feature>
<dbReference type="InterPro" id="IPR001841">
    <property type="entry name" value="Znf_RING"/>
</dbReference>
<feature type="domain" description="RING-type" evidence="17">
    <location>
        <begin position="12"/>
        <end position="53"/>
    </location>
</feature>
<evidence type="ECO:0000256" key="4">
    <source>
        <dbReference type="ARBA" id="ARBA00012483"/>
    </source>
</evidence>
<feature type="compositionally biased region" description="Basic and acidic residues" evidence="15">
    <location>
        <begin position="717"/>
        <end position="735"/>
    </location>
</feature>
<dbReference type="CDD" id="cd11787">
    <property type="entry name" value="SH3_SH3RF_2"/>
    <property type="match status" value="1"/>
</dbReference>
<dbReference type="OrthoDB" id="2163411at2759"/>
<dbReference type="InterPro" id="IPR036028">
    <property type="entry name" value="SH3-like_dom_sf"/>
</dbReference>
<dbReference type="GO" id="GO:0008270">
    <property type="term" value="F:zinc ion binding"/>
    <property type="evidence" value="ECO:0007669"/>
    <property type="project" value="UniProtKB-KW"/>
</dbReference>
<evidence type="ECO:0000256" key="2">
    <source>
        <dbReference type="ARBA" id="ARBA00004906"/>
    </source>
</evidence>
<evidence type="ECO:0000256" key="12">
    <source>
        <dbReference type="ARBA" id="ARBA00022843"/>
    </source>
</evidence>
<keyword evidence="8" id="KW-0677">Repeat</keyword>
<evidence type="ECO:0000256" key="1">
    <source>
        <dbReference type="ARBA" id="ARBA00000900"/>
    </source>
</evidence>
<dbReference type="EMBL" id="GAMC01018676">
    <property type="protein sequence ID" value="JAB87879.1"/>
    <property type="molecule type" value="mRNA"/>
</dbReference>
<dbReference type="Pfam" id="PF00018">
    <property type="entry name" value="SH3_1"/>
    <property type="match status" value="2"/>
</dbReference>
<keyword evidence="11" id="KW-0862">Zinc</keyword>
<dbReference type="GO" id="GO:0060255">
    <property type="term" value="P:regulation of macromolecule metabolic process"/>
    <property type="evidence" value="ECO:0007669"/>
    <property type="project" value="UniProtKB-ARBA"/>
</dbReference>
<dbReference type="InterPro" id="IPR018957">
    <property type="entry name" value="Znf_C3HC4_RING-type"/>
</dbReference>
<feature type="region of interest" description="Disordered" evidence="15">
    <location>
        <begin position="79"/>
        <end position="111"/>
    </location>
</feature>
<reference evidence="18" key="2">
    <citation type="journal article" date="2014" name="BMC Genomics">
        <title>A genomic perspective to assessing quality of mass-reared SIT flies used in Mediterranean fruit fly (Ceratitis capitata) eradication in California.</title>
        <authorList>
            <person name="Calla B."/>
            <person name="Hall B."/>
            <person name="Hou S."/>
            <person name="Geib S.M."/>
        </authorList>
    </citation>
    <scope>NUCLEOTIDE SEQUENCE</scope>
</reference>
<dbReference type="InterPro" id="IPR017907">
    <property type="entry name" value="Znf_RING_CS"/>
</dbReference>